<protein>
    <recommendedName>
        <fullName evidence="11">Sulfate transporter</fullName>
    </recommendedName>
</protein>
<evidence type="ECO:0000313" key="9">
    <source>
        <dbReference type="EMBL" id="KAK9717347.1"/>
    </source>
</evidence>
<dbReference type="InterPro" id="IPR002645">
    <property type="entry name" value="STAS_dom"/>
</dbReference>
<proteinExistence type="predicted"/>
<comment type="subcellular location">
    <subcellularLocation>
        <location evidence="1">Membrane</location>
        <topology evidence="1">Multi-pass membrane protein</topology>
    </subcellularLocation>
</comment>
<reference evidence="9 10" key="1">
    <citation type="submission" date="2023-04" db="EMBL/GenBank/DDBJ databases">
        <title>Genome of Basidiobolus ranarum AG-B5.</title>
        <authorList>
            <person name="Stajich J.E."/>
            <person name="Carter-House D."/>
            <person name="Gryganskyi A."/>
        </authorList>
    </citation>
    <scope>NUCLEOTIDE SEQUENCE [LARGE SCALE GENOMIC DNA]</scope>
    <source>
        <strain evidence="9 10">AG-B5</strain>
    </source>
</reference>
<dbReference type="CDD" id="cd00038">
    <property type="entry name" value="CAP_ED"/>
    <property type="match status" value="1"/>
</dbReference>
<accession>A0ABR2W1V6</accession>
<feature type="region of interest" description="Disordered" evidence="5">
    <location>
        <begin position="158"/>
        <end position="177"/>
    </location>
</feature>
<keyword evidence="2 6" id="KW-0812">Transmembrane</keyword>
<evidence type="ECO:0000259" key="8">
    <source>
        <dbReference type="PROSITE" id="PS50801"/>
    </source>
</evidence>
<evidence type="ECO:0000256" key="1">
    <source>
        <dbReference type="ARBA" id="ARBA00004141"/>
    </source>
</evidence>
<feature type="domain" description="STAS" evidence="8">
    <location>
        <begin position="718"/>
        <end position="792"/>
    </location>
</feature>
<evidence type="ECO:0000256" key="3">
    <source>
        <dbReference type="ARBA" id="ARBA00022989"/>
    </source>
</evidence>
<evidence type="ECO:0000256" key="4">
    <source>
        <dbReference type="ARBA" id="ARBA00023136"/>
    </source>
</evidence>
<feature type="transmembrane region" description="Helical" evidence="6">
    <location>
        <begin position="458"/>
        <end position="478"/>
    </location>
</feature>
<dbReference type="Gene3D" id="2.60.120.10">
    <property type="entry name" value="Jelly Rolls"/>
    <property type="match status" value="1"/>
</dbReference>
<evidence type="ECO:0008006" key="11">
    <source>
        <dbReference type="Google" id="ProtNLM"/>
    </source>
</evidence>
<dbReference type="InterPro" id="IPR014710">
    <property type="entry name" value="RmlC-like_jellyroll"/>
</dbReference>
<evidence type="ECO:0000256" key="2">
    <source>
        <dbReference type="ARBA" id="ARBA00022692"/>
    </source>
</evidence>
<feature type="transmembrane region" description="Helical" evidence="6">
    <location>
        <begin position="295"/>
        <end position="316"/>
    </location>
</feature>
<dbReference type="PANTHER" id="PTHR43310">
    <property type="entry name" value="SULFATE TRANSPORTER YBAR-RELATED"/>
    <property type="match status" value="1"/>
</dbReference>
<keyword evidence="4 6" id="KW-0472">Membrane</keyword>
<dbReference type="Pfam" id="PF00027">
    <property type="entry name" value="cNMP_binding"/>
    <property type="match status" value="1"/>
</dbReference>
<sequence length="1045" mass="116107">MDSINIPIDNSAHSLRKRKSVKSFFGRPQSEIDAAQDYSVSPETLRSQTLALSNWVLNESSNANPGLLGASIPNQSLNNYATVQSYSQLSAHGPPLRHTASTEIGSYRSSGINYGSLYGPPNDFDNIDVASSYSTVPRPDRHMSLMDAVVRATVGMIEDDHGDDRADDDLDEPYSRTPNMDAERLSLLIKGYNTHPNSSVPVEEDPEDDVASSRWSRRKSIARSIYSAHYTRETPVDTVKEVIPKNPIEFLKYSIQFLPAVALGVILNLLNAVSYGFICFPTAHPIFASFGPDGISMYLVSCIVGQIVFSAGGSAFKGANAGMMLEVIPFLYTICDIVIRDVGEENPKAVIATVMVGYAIATIFTGLTFMFLGVFKLGSLVGFFPRHILVGCIGGVGWFLFQTAIEVSSRIPNFSLAPDILKNYFEPSILALWASSLGAALLMRILQRKIQSPMFVPCFFLSIPIVFYSVTYLGGWSLEELRTTGWVFPLPESKPFYDYWTHYDFSQTSWKTLPSLIPVISALTFFGILHVPINVPALAVTNNQDSVDVNKELVAHGYSNLGSGFLGSFQNYLMYSTSTLFIKCGGDSRVAGMMLALGTTIIFLLGPTMVGYIPTMVVGGLIFHIGMELMKEGIWDPIGQVDTLEYTTILTIVISMAIFGFIEGMFIGVVLACIFFVYLCSTRRAIRASLTGLTAKSTVRRPRLQQRFLNEVGSMIQVLRLQGFMFFGSINGVENSIREVLDARQWAMNPIRFLVLDFQLVQGLDFSAAEAFVRVKRLLKSHDVYMVISGVSADSDMGVALRAFHIWGGFDDPHVQNFQDLNAGLEWCENVLLQADYLIRAALLAAPNNIDIPDFKHDTRSEISFAPASPRQRLLKNAARTALNEEPNLRKSLYQIDQPLALLLQIFEETSFENYEDILRRISVHFQRIEVPADTIIWDQDDEPDALYIVEQGLLHFSVEMNQHSKVIETVIPGVMIGEMSMFTDQLRHDTLVAEIDCVLWKLDKATYDRLSKDEADLILGFVKIGLGFTAQGFATMKRLAFALQ</sequence>
<dbReference type="PANTHER" id="PTHR43310:SF4">
    <property type="entry name" value="AFR304WP"/>
    <property type="match status" value="1"/>
</dbReference>
<dbReference type="InterPro" id="IPR018490">
    <property type="entry name" value="cNMP-bd_dom_sf"/>
</dbReference>
<dbReference type="InterPro" id="IPR052706">
    <property type="entry name" value="Membrane-Transporter-like"/>
</dbReference>
<feature type="transmembrane region" description="Helical" evidence="6">
    <location>
        <begin position="515"/>
        <end position="533"/>
    </location>
</feature>
<dbReference type="PROSITE" id="PS50042">
    <property type="entry name" value="CNMP_BINDING_3"/>
    <property type="match status" value="1"/>
</dbReference>
<name>A0ABR2W1V6_9FUNG</name>
<dbReference type="CDD" id="cd07042">
    <property type="entry name" value="STAS_SulP_like_sulfate_transporter"/>
    <property type="match status" value="1"/>
</dbReference>
<feature type="transmembrane region" description="Helical" evidence="6">
    <location>
        <begin position="349"/>
        <end position="375"/>
    </location>
</feature>
<feature type="transmembrane region" description="Helical" evidence="6">
    <location>
        <begin position="257"/>
        <end position="283"/>
    </location>
</feature>
<dbReference type="SUPFAM" id="SSF52091">
    <property type="entry name" value="SpoIIaa-like"/>
    <property type="match status" value="1"/>
</dbReference>
<keyword evidence="3 6" id="KW-1133">Transmembrane helix</keyword>
<evidence type="ECO:0000313" key="10">
    <source>
        <dbReference type="Proteomes" id="UP001479436"/>
    </source>
</evidence>
<dbReference type="Proteomes" id="UP001479436">
    <property type="component" value="Unassembled WGS sequence"/>
</dbReference>
<feature type="transmembrane region" description="Helical" evidence="6">
    <location>
        <begin position="601"/>
        <end position="626"/>
    </location>
</feature>
<dbReference type="InterPro" id="IPR011547">
    <property type="entry name" value="SLC26A/SulP_dom"/>
</dbReference>
<dbReference type="SMART" id="SM00100">
    <property type="entry name" value="cNMP"/>
    <property type="match status" value="1"/>
</dbReference>
<gene>
    <name evidence="9" type="ORF">K7432_006286</name>
</gene>
<keyword evidence="10" id="KW-1185">Reference proteome</keyword>
<evidence type="ECO:0000256" key="6">
    <source>
        <dbReference type="SAM" id="Phobius"/>
    </source>
</evidence>
<feature type="transmembrane region" description="Helical" evidence="6">
    <location>
        <begin position="387"/>
        <end position="405"/>
    </location>
</feature>
<comment type="caution">
    <text evidence="9">The sequence shown here is derived from an EMBL/GenBank/DDBJ whole genome shotgun (WGS) entry which is preliminary data.</text>
</comment>
<organism evidence="9 10">
    <name type="scientific">Basidiobolus ranarum</name>
    <dbReference type="NCBI Taxonomy" id="34480"/>
    <lineage>
        <taxon>Eukaryota</taxon>
        <taxon>Fungi</taxon>
        <taxon>Fungi incertae sedis</taxon>
        <taxon>Zoopagomycota</taxon>
        <taxon>Entomophthoromycotina</taxon>
        <taxon>Basidiobolomycetes</taxon>
        <taxon>Basidiobolales</taxon>
        <taxon>Basidiobolaceae</taxon>
        <taxon>Basidiobolus</taxon>
    </lineage>
</organism>
<dbReference type="InterPro" id="IPR036513">
    <property type="entry name" value="STAS_dom_sf"/>
</dbReference>
<dbReference type="SUPFAM" id="SSF51206">
    <property type="entry name" value="cAMP-binding domain-like"/>
    <property type="match status" value="1"/>
</dbReference>
<dbReference type="PROSITE" id="PS50801">
    <property type="entry name" value="STAS"/>
    <property type="match status" value="1"/>
</dbReference>
<dbReference type="Gene3D" id="3.30.750.24">
    <property type="entry name" value="STAS domain"/>
    <property type="match status" value="1"/>
</dbReference>
<feature type="domain" description="Cyclic nucleotide-binding" evidence="7">
    <location>
        <begin position="903"/>
        <end position="1011"/>
    </location>
</feature>
<dbReference type="InterPro" id="IPR000595">
    <property type="entry name" value="cNMP-bd_dom"/>
</dbReference>
<evidence type="ECO:0000256" key="5">
    <source>
        <dbReference type="SAM" id="MobiDB-lite"/>
    </source>
</evidence>
<dbReference type="Pfam" id="PF00916">
    <property type="entry name" value="Sulfate_transp"/>
    <property type="match status" value="1"/>
</dbReference>
<dbReference type="Pfam" id="PF01740">
    <property type="entry name" value="STAS"/>
    <property type="match status" value="1"/>
</dbReference>
<evidence type="ECO:0000259" key="7">
    <source>
        <dbReference type="PROSITE" id="PS50042"/>
    </source>
</evidence>
<dbReference type="EMBL" id="JASJQH010007147">
    <property type="protein sequence ID" value="KAK9717347.1"/>
    <property type="molecule type" value="Genomic_DNA"/>
</dbReference>
<feature type="transmembrane region" description="Helical" evidence="6">
    <location>
        <begin position="646"/>
        <end position="679"/>
    </location>
</feature>